<protein>
    <recommendedName>
        <fullName evidence="7">Regulator of microtubule dynamics protein 2</fullName>
    </recommendedName>
    <alternativeName>
        <fullName evidence="8">Protein FAM82A1</fullName>
    </alternativeName>
</protein>
<keyword evidence="12" id="KW-1185">Reference proteome</keyword>
<dbReference type="EMBL" id="BEZZ01000321">
    <property type="protein sequence ID" value="GCC30723.1"/>
    <property type="molecule type" value="Genomic_DNA"/>
</dbReference>
<dbReference type="GO" id="GO:0005876">
    <property type="term" value="C:spindle microtubule"/>
    <property type="evidence" value="ECO:0007669"/>
    <property type="project" value="TreeGrafter"/>
</dbReference>
<dbReference type="STRING" id="137246.A0A401SK06"/>
<feature type="coiled-coil region" evidence="9">
    <location>
        <begin position="74"/>
        <end position="108"/>
    </location>
</feature>
<name>A0A401SK06_CHIPU</name>
<dbReference type="AlphaFoldDB" id="A0A401SK06"/>
<dbReference type="PANTHER" id="PTHR16056:SF15">
    <property type="entry name" value="REGULATOR OF MICROTUBULE DYNAMICS PROTEIN 2"/>
    <property type="match status" value="1"/>
</dbReference>
<evidence type="ECO:0000256" key="8">
    <source>
        <dbReference type="ARBA" id="ARBA00041609"/>
    </source>
</evidence>
<evidence type="ECO:0000256" key="3">
    <source>
        <dbReference type="ARBA" id="ARBA00022989"/>
    </source>
</evidence>
<dbReference type="OrthoDB" id="512473at2759"/>
<dbReference type="PANTHER" id="PTHR16056">
    <property type="entry name" value="REGULATOR OF MICROTUBULE DYNAMICS PROTEIN"/>
    <property type="match status" value="1"/>
</dbReference>
<comment type="similarity">
    <text evidence="6">Belongs to the RMDN family.</text>
</comment>
<evidence type="ECO:0000313" key="12">
    <source>
        <dbReference type="Proteomes" id="UP000287033"/>
    </source>
</evidence>
<sequence length="422" mass="47474">MTQSTDGKALVLGLLAGVGIGAAGLTLAVAWYRRTKGNESSISAARSRAEFRSRLKASGPRLPSPRQADILETLTELICSLEEVKDEVQSLKEAVPRLEERVRKELNEFGPERSPRKAARKRKRSERVLEDGDVDVSAVGFGSVSSEEVESEGGYITAHTDTEEESEEEKVKCSTINTTFGSPLQEDIQAREFNDLIQKADNLHDNPELDKEEGFQLLLGKKDQFWDQVEFLWRLARAYADMHDIAVDVEDKKNYAVIGKEIAMDAVKLGPQSADSHMWLAIVCGHLSEYGSVQSKIKNGTLFKDHIDKAIELRPQDPKLYHLLGRWCYAASKLSWLEKKVAATLFNEPPNSTIQDALQCFLKVINFWYSKTNCVYITKCYRELGQTNNALMWCDTAASFPYNAKEQETQEELESLLSLLKQ</sequence>
<evidence type="ECO:0000256" key="6">
    <source>
        <dbReference type="ARBA" id="ARBA00038360"/>
    </source>
</evidence>
<evidence type="ECO:0000256" key="10">
    <source>
        <dbReference type="SAM" id="MobiDB-lite"/>
    </source>
</evidence>
<keyword evidence="2" id="KW-0812">Transmembrane</keyword>
<evidence type="ECO:0000313" key="11">
    <source>
        <dbReference type="EMBL" id="GCC30723.1"/>
    </source>
</evidence>
<dbReference type="GO" id="GO:0097431">
    <property type="term" value="C:mitotic spindle pole"/>
    <property type="evidence" value="ECO:0007669"/>
    <property type="project" value="TreeGrafter"/>
</dbReference>
<dbReference type="GO" id="GO:0016020">
    <property type="term" value="C:membrane"/>
    <property type="evidence" value="ECO:0007669"/>
    <property type="project" value="UniProtKB-SubCell"/>
</dbReference>
<keyword evidence="4 9" id="KW-0175">Coiled coil</keyword>
<dbReference type="SUPFAM" id="SSF48452">
    <property type="entry name" value="TPR-like"/>
    <property type="match status" value="1"/>
</dbReference>
<dbReference type="GO" id="GO:0008017">
    <property type="term" value="F:microtubule binding"/>
    <property type="evidence" value="ECO:0007669"/>
    <property type="project" value="TreeGrafter"/>
</dbReference>
<keyword evidence="3" id="KW-1133">Transmembrane helix</keyword>
<gene>
    <name evidence="11" type="ORF">chiPu_0009177</name>
</gene>
<evidence type="ECO:0000256" key="4">
    <source>
        <dbReference type="ARBA" id="ARBA00023054"/>
    </source>
</evidence>
<keyword evidence="5" id="KW-0472">Membrane</keyword>
<dbReference type="Pfam" id="PF21033">
    <property type="entry name" value="RMD1-3"/>
    <property type="match status" value="1"/>
</dbReference>
<dbReference type="OMA" id="KCAESHQ"/>
<evidence type="ECO:0000256" key="9">
    <source>
        <dbReference type="SAM" id="Coils"/>
    </source>
</evidence>
<evidence type="ECO:0000256" key="2">
    <source>
        <dbReference type="ARBA" id="ARBA00022692"/>
    </source>
</evidence>
<dbReference type="Gene3D" id="1.25.40.10">
    <property type="entry name" value="Tetratricopeptide repeat domain"/>
    <property type="match status" value="1"/>
</dbReference>
<evidence type="ECO:0000256" key="7">
    <source>
        <dbReference type="ARBA" id="ARBA00039964"/>
    </source>
</evidence>
<dbReference type="Proteomes" id="UP000287033">
    <property type="component" value="Unassembled WGS sequence"/>
</dbReference>
<reference evidence="11 12" key="1">
    <citation type="journal article" date="2018" name="Nat. Ecol. Evol.">
        <title>Shark genomes provide insights into elasmobranch evolution and the origin of vertebrates.</title>
        <authorList>
            <person name="Hara Y"/>
            <person name="Yamaguchi K"/>
            <person name="Onimaru K"/>
            <person name="Kadota M"/>
            <person name="Koyanagi M"/>
            <person name="Keeley SD"/>
            <person name="Tatsumi K"/>
            <person name="Tanaka K"/>
            <person name="Motone F"/>
            <person name="Kageyama Y"/>
            <person name="Nozu R"/>
            <person name="Adachi N"/>
            <person name="Nishimura O"/>
            <person name="Nakagawa R"/>
            <person name="Tanegashima C"/>
            <person name="Kiyatake I"/>
            <person name="Matsumoto R"/>
            <person name="Murakumo K"/>
            <person name="Nishida K"/>
            <person name="Terakita A"/>
            <person name="Kuratani S"/>
            <person name="Sato K"/>
            <person name="Hyodo S Kuraku.S."/>
        </authorList>
    </citation>
    <scope>NUCLEOTIDE SEQUENCE [LARGE SCALE GENOMIC DNA]</scope>
</reference>
<evidence type="ECO:0000256" key="1">
    <source>
        <dbReference type="ARBA" id="ARBA00004167"/>
    </source>
</evidence>
<comment type="subcellular location">
    <subcellularLocation>
        <location evidence="1">Membrane</location>
        <topology evidence="1">Single-pass membrane protein</topology>
    </subcellularLocation>
</comment>
<organism evidence="11 12">
    <name type="scientific">Chiloscyllium punctatum</name>
    <name type="common">Brownbanded bambooshark</name>
    <name type="synonym">Hemiscyllium punctatum</name>
    <dbReference type="NCBI Taxonomy" id="137246"/>
    <lineage>
        <taxon>Eukaryota</taxon>
        <taxon>Metazoa</taxon>
        <taxon>Chordata</taxon>
        <taxon>Craniata</taxon>
        <taxon>Vertebrata</taxon>
        <taxon>Chondrichthyes</taxon>
        <taxon>Elasmobranchii</taxon>
        <taxon>Galeomorphii</taxon>
        <taxon>Galeoidea</taxon>
        <taxon>Orectolobiformes</taxon>
        <taxon>Hemiscylliidae</taxon>
        <taxon>Chiloscyllium</taxon>
    </lineage>
</organism>
<feature type="region of interest" description="Disordered" evidence="10">
    <location>
        <begin position="150"/>
        <end position="169"/>
    </location>
</feature>
<comment type="caution">
    <text evidence="11">The sequence shown here is derived from an EMBL/GenBank/DDBJ whole genome shotgun (WGS) entry which is preliminary data.</text>
</comment>
<dbReference type="GO" id="GO:0005739">
    <property type="term" value="C:mitochondrion"/>
    <property type="evidence" value="ECO:0007669"/>
    <property type="project" value="TreeGrafter"/>
</dbReference>
<dbReference type="InterPro" id="IPR011990">
    <property type="entry name" value="TPR-like_helical_dom_sf"/>
</dbReference>
<evidence type="ECO:0000256" key="5">
    <source>
        <dbReference type="ARBA" id="ARBA00023136"/>
    </source>
</evidence>
<dbReference type="InterPro" id="IPR049039">
    <property type="entry name" value="RMD1-3_a_helical_rpt"/>
</dbReference>
<accession>A0A401SK06</accession>
<proteinExistence type="inferred from homology"/>